<gene>
    <name evidence="3" type="ORF">AVEN_193248_1</name>
</gene>
<keyword evidence="2" id="KW-0812">Transmembrane</keyword>
<organism evidence="3 4">
    <name type="scientific">Araneus ventricosus</name>
    <name type="common">Orbweaver spider</name>
    <name type="synonym">Epeira ventricosa</name>
    <dbReference type="NCBI Taxonomy" id="182803"/>
    <lineage>
        <taxon>Eukaryota</taxon>
        <taxon>Metazoa</taxon>
        <taxon>Ecdysozoa</taxon>
        <taxon>Arthropoda</taxon>
        <taxon>Chelicerata</taxon>
        <taxon>Arachnida</taxon>
        <taxon>Araneae</taxon>
        <taxon>Araneomorphae</taxon>
        <taxon>Entelegynae</taxon>
        <taxon>Araneoidea</taxon>
        <taxon>Araneidae</taxon>
        <taxon>Araneus</taxon>
    </lineage>
</organism>
<keyword evidence="4" id="KW-1185">Reference proteome</keyword>
<dbReference type="Proteomes" id="UP000499080">
    <property type="component" value="Unassembled WGS sequence"/>
</dbReference>
<dbReference type="AlphaFoldDB" id="A0A4Y2HMK3"/>
<protein>
    <submittedName>
        <fullName evidence="3">Uncharacterized protein</fullName>
    </submittedName>
</protein>
<evidence type="ECO:0000256" key="1">
    <source>
        <dbReference type="SAM" id="MobiDB-lite"/>
    </source>
</evidence>
<dbReference type="OrthoDB" id="3936150at2759"/>
<name>A0A4Y2HMK3_ARAVE</name>
<dbReference type="EMBL" id="BGPR01002036">
    <property type="protein sequence ID" value="GBM66634.1"/>
    <property type="molecule type" value="Genomic_DNA"/>
</dbReference>
<evidence type="ECO:0000256" key="2">
    <source>
        <dbReference type="SAM" id="Phobius"/>
    </source>
</evidence>
<keyword evidence="2" id="KW-0472">Membrane</keyword>
<feature type="region of interest" description="Disordered" evidence="1">
    <location>
        <begin position="32"/>
        <end position="70"/>
    </location>
</feature>
<comment type="caution">
    <text evidence="3">The sequence shown here is derived from an EMBL/GenBank/DDBJ whole genome shotgun (WGS) entry which is preliminary data.</text>
</comment>
<reference evidence="3 4" key="1">
    <citation type="journal article" date="2019" name="Sci. Rep.">
        <title>Orb-weaving spider Araneus ventricosus genome elucidates the spidroin gene catalogue.</title>
        <authorList>
            <person name="Kono N."/>
            <person name="Nakamura H."/>
            <person name="Ohtoshi R."/>
            <person name="Moran D.A.P."/>
            <person name="Shinohara A."/>
            <person name="Yoshida Y."/>
            <person name="Fujiwara M."/>
            <person name="Mori M."/>
            <person name="Tomita M."/>
            <person name="Arakawa K."/>
        </authorList>
    </citation>
    <scope>NUCLEOTIDE SEQUENCE [LARGE SCALE GENOMIC DNA]</scope>
</reference>
<keyword evidence="2" id="KW-1133">Transmembrane helix</keyword>
<feature type="compositionally biased region" description="Basic and acidic residues" evidence="1">
    <location>
        <begin position="45"/>
        <end position="70"/>
    </location>
</feature>
<evidence type="ECO:0000313" key="4">
    <source>
        <dbReference type="Proteomes" id="UP000499080"/>
    </source>
</evidence>
<proteinExistence type="predicted"/>
<dbReference type="PROSITE" id="PS51257">
    <property type="entry name" value="PROKAR_LIPOPROTEIN"/>
    <property type="match status" value="1"/>
</dbReference>
<sequence>MGKATHSSVPNVLYVSLALSCTLLVLFLPETRGLEMPDSLQEGEELGRKPEKKKENTDPKPPDSEVTSHM</sequence>
<feature type="transmembrane region" description="Helical" evidence="2">
    <location>
        <begin position="12"/>
        <end position="29"/>
    </location>
</feature>
<evidence type="ECO:0000313" key="3">
    <source>
        <dbReference type="EMBL" id="GBM66634.1"/>
    </source>
</evidence>
<accession>A0A4Y2HMK3</accession>